<dbReference type="EMBL" id="BLAL01000036">
    <property type="protein sequence ID" value="GES78318.1"/>
    <property type="molecule type" value="Genomic_DNA"/>
</dbReference>
<comment type="subcellular location">
    <subcellularLocation>
        <location evidence="1">Nucleus</location>
    </subcellularLocation>
</comment>
<evidence type="ECO:0000256" key="5">
    <source>
        <dbReference type="ARBA" id="ARBA00023242"/>
    </source>
</evidence>
<dbReference type="PANTHER" id="PTHR46481">
    <property type="entry name" value="ZINC FINGER BED DOMAIN-CONTAINING PROTEIN 4"/>
    <property type="match status" value="1"/>
</dbReference>
<protein>
    <submittedName>
        <fullName evidence="6">Zinc finger BED domain-containing protein RICESLEEPER 2-like</fullName>
    </submittedName>
</protein>
<comment type="caution">
    <text evidence="6">The sequence shown here is derived from an EMBL/GenBank/DDBJ whole genome shotgun (WGS) entry which is preliminary data.</text>
</comment>
<evidence type="ECO:0000256" key="3">
    <source>
        <dbReference type="ARBA" id="ARBA00022771"/>
    </source>
</evidence>
<dbReference type="AlphaFoldDB" id="A0A8H3QG01"/>
<evidence type="ECO:0000313" key="7">
    <source>
        <dbReference type="Proteomes" id="UP000615446"/>
    </source>
</evidence>
<organism evidence="6 7">
    <name type="scientific">Rhizophagus clarus</name>
    <dbReference type="NCBI Taxonomy" id="94130"/>
    <lineage>
        <taxon>Eukaryota</taxon>
        <taxon>Fungi</taxon>
        <taxon>Fungi incertae sedis</taxon>
        <taxon>Mucoromycota</taxon>
        <taxon>Glomeromycotina</taxon>
        <taxon>Glomeromycetes</taxon>
        <taxon>Glomerales</taxon>
        <taxon>Glomeraceae</taxon>
        <taxon>Rhizophagus</taxon>
    </lineage>
</organism>
<dbReference type="GO" id="GO:0008270">
    <property type="term" value="F:zinc ion binding"/>
    <property type="evidence" value="ECO:0007669"/>
    <property type="project" value="UniProtKB-KW"/>
</dbReference>
<gene>
    <name evidence="6" type="ORF">RCL2_000562600</name>
</gene>
<dbReference type="InterPro" id="IPR052035">
    <property type="entry name" value="ZnF_BED_domain_contain"/>
</dbReference>
<sequence>MSLTDNIISHLGQKHKIYKHSKLPSSIPSTKQVKINNYIILSDSISQMIPDQQKYLETLLFEIFDIYEFSQKQFKQYIHENSNSVSLTCDLWTSHNKQEFLSVTCYLITPDFKIKKITLTIRYMLYPHTGDAIQKELKKIILEWELQDKGFFCITDNTASMKKYLNQIS</sequence>
<evidence type="ECO:0000256" key="4">
    <source>
        <dbReference type="ARBA" id="ARBA00022833"/>
    </source>
</evidence>
<name>A0A8H3QG01_9GLOM</name>
<keyword evidence="4" id="KW-0862">Zinc</keyword>
<dbReference type="SUPFAM" id="SSF53098">
    <property type="entry name" value="Ribonuclease H-like"/>
    <property type="match status" value="1"/>
</dbReference>
<dbReference type="InterPro" id="IPR012337">
    <property type="entry name" value="RNaseH-like_sf"/>
</dbReference>
<accession>A0A8H3QG01</accession>
<dbReference type="PANTHER" id="PTHR46481:SF10">
    <property type="entry name" value="ZINC FINGER BED DOMAIN-CONTAINING PROTEIN 39"/>
    <property type="match status" value="1"/>
</dbReference>
<reference evidence="6" key="1">
    <citation type="submission" date="2019-10" db="EMBL/GenBank/DDBJ databases">
        <title>Conservation and host-specific expression of non-tandemly repeated heterogenous ribosome RNA gene in arbuscular mycorrhizal fungi.</title>
        <authorList>
            <person name="Maeda T."/>
            <person name="Kobayashi Y."/>
            <person name="Nakagawa T."/>
            <person name="Ezawa T."/>
            <person name="Yamaguchi K."/>
            <person name="Bino T."/>
            <person name="Nishimoto Y."/>
            <person name="Shigenobu S."/>
            <person name="Kawaguchi M."/>
        </authorList>
    </citation>
    <scope>NUCLEOTIDE SEQUENCE</scope>
    <source>
        <strain evidence="6">HR1</strain>
    </source>
</reference>
<evidence type="ECO:0000256" key="2">
    <source>
        <dbReference type="ARBA" id="ARBA00022723"/>
    </source>
</evidence>
<evidence type="ECO:0000313" key="6">
    <source>
        <dbReference type="EMBL" id="GES78318.1"/>
    </source>
</evidence>
<dbReference type="OrthoDB" id="1607513at2759"/>
<dbReference type="Proteomes" id="UP000615446">
    <property type="component" value="Unassembled WGS sequence"/>
</dbReference>
<keyword evidence="3" id="KW-0863">Zinc-finger</keyword>
<dbReference type="GO" id="GO:0005634">
    <property type="term" value="C:nucleus"/>
    <property type="evidence" value="ECO:0007669"/>
    <property type="project" value="UniProtKB-SubCell"/>
</dbReference>
<proteinExistence type="predicted"/>
<keyword evidence="2" id="KW-0479">Metal-binding</keyword>
<evidence type="ECO:0000256" key="1">
    <source>
        <dbReference type="ARBA" id="ARBA00004123"/>
    </source>
</evidence>
<keyword evidence="5" id="KW-0539">Nucleus</keyword>